<dbReference type="AlphaFoldDB" id="A0A9P7GR68"/>
<dbReference type="OrthoDB" id="2504561at2759"/>
<dbReference type="Proteomes" id="UP000717328">
    <property type="component" value="Unassembled WGS sequence"/>
</dbReference>
<evidence type="ECO:0000313" key="2">
    <source>
        <dbReference type="Proteomes" id="UP000717328"/>
    </source>
</evidence>
<comment type="caution">
    <text evidence="1">The sequence shown here is derived from an EMBL/GenBank/DDBJ whole genome shotgun (WGS) entry which is preliminary data.</text>
</comment>
<accession>A0A9P7GR68</accession>
<reference evidence="1" key="2">
    <citation type="submission" date="2021-10" db="EMBL/GenBank/DDBJ databases">
        <title>Phylogenomics reveals ancestral predisposition of the termite-cultivated fungus Termitomyces towards a domesticated lifestyle.</title>
        <authorList>
            <person name="Auxier B."/>
            <person name="Grum-Grzhimaylo A."/>
            <person name="Cardenas M.E."/>
            <person name="Lodge J.D."/>
            <person name="Laessoe T."/>
            <person name="Pedersen O."/>
            <person name="Smith M.E."/>
            <person name="Kuyper T.W."/>
            <person name="Franco-Molano E.A."/>
            <person name="Baroni T.J."/>
            <person name="Aanen D.K."/>
        </authorList>
    </citation>
    <scope>NUCLEOTIDE SEQUENCE</scope>
    <source>
        <strain evidence="1">D49</strain>
    </source>
</reference>
<evidence type="ECO:0000313" key="1">
    <source>
        <dbReference type="EMBL" id="KAG5654529.1"/>
    </source>
</evidence>
<gene>
    <name evidence="1" type="ORF">H0H81_001170</name>
</gene>
<sequence>MSTSIDKIRDPLYEVIEMRKQQYNQATSAIEQLLKALWHSEFLSRLQDYRTAIIILADISLEFGMSRKGRRILEEVMPQIINGNDLEQRAFGCLTLARCIAADVGAAGMRPIA</sequence>
<protein>
    <submittedName>
        <fullName evidence="1">Uncharacterized protein</fullName>
    </submittedName>
</protein>
<organism evidence="1 2">
    <name type="scientific">Sphagnurus paluster</name>
    <dbReference type="NCBI Taxonomy" id="117069"/>
    <lineage>
        <taxon>Eukaryota</taxon>
        <taxon>Fungi</taxon>
        <taxon>Dikarya</taxon>
        <taxon>Basidiomycota</taxon>
        <taxon>Agaricomycotina</taxon>
        <taxon>Agaricomycetes</taxon>
        <taxon>Agaricomycetidae</taxon>
        <taxon>Agaricales</taxon>
        <taxon>Tricholomatineae</taxon>
        <taxon>Lyophyllaceae</taxon>
        <taxon>Sphagnurus</taxon>
    </lineage>
</organism>
<dbReference type="EMBL" id="JABCKI010000006">
    <property type="protein sequence ID" value="KAG5654529.1"/>
    <property type="molecule type" value="Genomic_DNA"/>
</dbReference>
<name>A0A9P7GR68_9AGAR</name>
<proteinExistence type="predicted"/>
<keyword evidence="2" id="KW-1185">Reference proteome</keyword>
<reference evidence="1" key="1">
    <citation type="submission" date="2021-02" db="EMBL/GenBank/DDBJ databases">
        <authorList>
            <person name="Nieuwenhuis M."/>
            <person name="Van De Peppel L.J.J."/>
        </authorList>
    </citation>
    <scope>NUCLEOTIDE SEQUENCE</scope>
    <source>
        <strain evidence="1">D49</strain>
    </source>
</reference>